<reference evidence="9" key="1">
    <citation type="submission" date="2012-09" db="EMBL/GenBank/DDBJ databases">
        <authorList>
            <person name="Weinstock G."/>
            <person name="Sodergren E."/>
            <person name="Clifton S."/>
            <person name="Fulton L."/>
            <person name="Fulton B."/>
            <person name="Courtney L."/>
            <person name="Fronick C."/>
            <person name="Harrison M."/>
            <person name="Strong C."/>
            <person name="Farmer C."/>
            <person name="Delehaunty K."/>
            <person name="Markovic C."/>
            <person name="Hall O."/>
            <person name="Minx P."/>
            <person name="Tomlinson C."/>
            <person name="Mitreva M."/>
            <person name="Nelson J."/>
            <person name="Hou S."/>
            <person name="Wollam A."/>
            <person name="Pepin K.H."/>
            <person name="Johnson M."/>
            <person name="Bhonagiri V."/>
            <person name="Nash W.E."/>
            <person name="Suruliraj S."/>
            <person name="Warren W."/>
            <person name="Chinwalla A."/>
            <person name="Mardis E.R."/>
            <person name="Wilson R.K."/>
        </authorList>
    </citation>
    <scope>NUCLEOTIDE SEQUENCE [LARGE SCALE GENOMIC DNA]</scope>
    <source>
        <strain evidence="9">OS1</strain>
    </source>
</reference>
<keyword evidence="8" id="KW-0547">Nucleotide-binding</keyword>
<keyword evidence="9" id="KW-1185">Reference proteome</keyword>
<dbReference type="SUPFAM" id="SSF47781">
    <property type="entry name" value="RuvA domain 2-like"/>
    <property type="match status" value="1"/>
</dbReference>
<evidence type="ECO:0000256" key="5">
    <source>
        <dbReference type="ARBA" id="ARBA00023204"/>
    </source>
</evidence>
<dbReference type="eggNOG" id="COG0632">
    <property type="taxonomic scope" value="Bacteria"/>
</dbReference>
<comment type="caution">
    <text evidence="6">Lacks conserved residue(s) required for the propagation of feature annotation.</text>
</comment>
<dbReference type="GO" id="GO:0009378">
    <property type="term" value="F:four-way junction helicase activity"/>
    <property type="evidence" value="ECO:0007669"/>
    <property type="project" value="InterPro"/>
</dbReference>
<keyword evidence="1 6" id="KW-0963">Cytoplasm</keyword>
<dbReference type="Gene3D" id="2.40.50.140">
    <property type="entry name" value="Nucleic acid-binding proteins"/>
    <property type="match status" value="1"/>
</dbReference>
<dbReference type="Pfam" id="PF01330">
    <property type="entry name" value="RuvA_N"/>
    <property type="match status" value="1"/>
</dbReference>
<feature type="domain" description="Helix-hairpin-helix DNA-binding motif class 1" evidence="7">
    <location>
        <begin position="107"/>
        <end position="126"/>
    </location>
</feature>
<dbReference type="GO" id="GO:0048476">
    <property type="term" value="C:Holliday junction resolvase complex"/>
    <property type="evidence" value="ECO:0007669"/>
    <property type="project" value="UniProtKB-UniRule"/>
</dbReference>
<dbReference type="RefSeq" id="WP_009201268.1">
    <property type="nucleotide sequence ID" value="NZ_ACJX03000001.1"/>
</dbReference>
<dbReference type="EMBL" id="ACJX03000001">
    <property type="protein sequence ID" value="KRT36034.1"/>
    <property type="molecule type" value="Genomic_DNA"/>
</dbReference>
<keyword evidence="3 6" id="KW-0238">DNA-binding</keyword>
<keyword evidence="2 6" id="KW-0227">DNA damage</keyword>
<keyword evidence="8" id="KW-0378">Hydrolase</keyword>
<evidence type="ECO:0000256" key="4">
    <source>
        <dbReference type="ARBA" id="ARBA00023172"/>
    </source>
</evidence>
<dbReference type="InterPro" id="IPR010994">
    <property type="entry name" value="RuvA_2-like"/>
</dbReference>
<dbReference type="SUPFAM" id="SSF50249">
    <property type="entry name" value="Nucleic acid-binding proteins"/>
    <property type="match status" value="1"/>
</dbReference>
<keyword evidence="8" id="KW-0067">ATP-binding</keyword>
<evidence type="ECO:0000256" key="2">
    <source>
        <dbReference type="ARBA" id="ARBA00022763"/>
    </source>
</evidence>
<evidence type="ECO:0000256" key="3">
    <source>
        <dbReference type="ARBA" id="ARBA00023125"/>
    </source>
</evidence>
<dbReference type="Gene3D" id="1.10.150.20">
    <property type="entry name" value="5' to 3' exonuclease, C-terminal subdomain"/>
    <property type="match status" value="1"/>
</dbReference>
<evidence type="ECO:0000259" key="7">
    <source>
        <dbReference type="SMART" id="SM00278"/>
    </source>
</evidence>
<gene>
    <name evidence="6" type="primary">ruvA</name>
    <name evidence="8" type="ORF">HMPREF1705_03301</name>
</gene>
<dbReference type="InterPro" id="IPR000085">
    <property type="entry name" value="RuvA"/>
</dbReference>
<organism evidence="8 9">
    <name type="scientific">Acetomicrobium hydrogeniformans ATCC BAA-1850</name>
    <dbReference type="NCBI Taxonomy" id="592015"/>
    <lineage>
        <taxon>Bacteria</taxon>
        <taxon>Thermotogati</taxon>
        <taxon>Synergistota</taxon>
        <taxon>Synergistia</taxon>
        <taxon>Synergistales</taxon>
        <taxon>Acetomicrobiaceae</taxon>
        <taxon>Acetomicrobium</taxon>
    </lineage>
</organism>
<name>A0A0T5XCP8_9BACT</name>
<evidence type="ECO:0000313" key="9">
    <source>
        <dbReference type="Proteomes" id="UP000005273"/>
    </source>
</evidence>
<dbReference type="HAMAP" id="MF_00031">
    <property type="entry name" value="DNA_HJ_migration_RuvA"/>
    <property type="match status" value="1"/>
</dbReference>
<dbReference type="NCBIfam" id="TIGR00084">
    <property type="entry name" value="ruvA"/>
    <property type="match status" value="1"/>
</dbReference>
<comment type="subcellular location">
    <subcellularLocation>
        <location evidence="6">Cytoplasm</location>
    </subcellularLocation>
</comment>
<sequence length="196" mass="21797">MIKFVSGAVVSVEENIVVLDVSGFGMEIICSREALSLCKPSKKVTLPTYLAVSESGPSLYGFGDDFEREFFLMLKNVKGMGARTAISILRWLSARELIEIIAEKNLEKLEKVPGVGRKTAERICFELKDKTKKLFTGKKGTYERSDKLMLVRLALKELNFSEGEIDRAIGSLQTNAKIDEESEEVLLQKALKVLSG</sequence>
<comment type="domain">
    <text evidence="6">Has three domains with a flexible linker between the domains II and III and assumes an 'L' shape. Domain III is highly mobile and contacts RuvB.</text>
</comment>
<dbReference type="SMART" id="SM00278">
    <property type="entry name" value="HhH1"/>
    <property type="match status" value="2"/>
</dbReference>
<comment type="subunit">
    <text evidence="6">Homotetramer. Forms an RuvA(8)-RuvB(12)-Holliday junction (HJ) complex. HJ DNA is sandwiched between 2 RuvA tetramers; dsDNA enters through RuvA and exits via RuvB. An RuvB hexamer assembles on each DNA strand where it exits the tetramer. Each RuvB hexamer is contacted by two RuvA subunits (via domain III) on 2 adjacent RuvB subunits; this complex drives branch migration. In the full resolvosome a probable DNA-RuvA(4)-RuvB(12)-RuvC(2) complex forms which resolves the HJ.</text>
</comment>
<dbReference type="GO" id="GO:0006281">
    <property type="term" value="P:DNA repair"/>
    <property type="evidence" value="ECO:0007669"/>
    <property type="project" value="UniProtKB-UniRule"/>
</dbReference>
<dbReference type="GO" id="GO:0006310">
    <property type="term" value="P:DNA recombination"/>
    <property type="evidence" value="ECO:0007669"/>
    <property type="project" value="UniProtKB-UniRule"/>
</dbReference>
<dbReference type="GO" id="GO:0000400">
    <property type="term" value="F:four-way junction DNA binding"/>
    <property type="evidence" value="ECO:0007669"/>
    <property type="project" value="UniProtKB-UniRule"/>
</dbReference>
<keyword evidence="8" id="KW-0347">Helicase</keyword>
<accession>A0A0T5XCP8</accession>
<comment type="similarity">
    <text evidence="6">Belongs to the RuvA family.</text>
</comment>
<feature type="domain" description="Helix-hairpin-helix DNA-binding motif class 1" evidence="7">
    <location>
        <begin position="72"/>
        <end position="91"/>
    </location>
</feature>
<dbReference type="InterPro" id="IPR003583">
    <property type="entry name" value="Hlx-hairpin-Hlx_DNA-bd_motif"/>
</dbReference>
<keyword evidence="5 6" id="KW-0234">DNA repair</keyword>
<comment type="caution">
    <text evidence="8">The sequence shown here is derived from an EMBL/GenBank/DDBJ whole genome shotgun (WGS) entry which is preliminary data.</text>
</comment>
<protein>
    <recommendedName>
        <fullName evidence="6">Holliday junction branch migration complex subunit RuvA</fullName>
    </recommendedName>
</protein>
<dbReference type="AlphaFoldDB" id="A0A0T5XCP8"/>
<proteinExistence type="inferred from homology"/>
<evidence type="ECO:0000256" key="1">
    <source>
        <dbReference type="ARBA" id="ARBA00022490"/>
    </source>
</evidence>
<dbReference type="OrthoDB" id="5293449at2"/>
<dbReference type="STRING" id="592015.HMPREF1705_03301"/>
<evidence type="ECO:0000256" key="6">
    <source>
        <dbReference type="HAMAP-Rule" id="MF_00031"/>
    </source>
</evidence>
<dbReference type="GO" id="GO:0005737">
    <property type="term" value="C:cytoplasm"/>
    <property type="evidence" value="ECO:0007669"/>
    <property type="project" value="UniProtKB-SubCell"/>
</dbReference>
<keyword evidence="4 6" id="KW-0233">DNA recombination</keyword>
<dbReference type="Proteomes" id="UP000005273">
    <property type="component" value="Unassembled WGS sequence"/>
</dbReference>
<comment type="function">
    <text evidence="6">The RuvA-RuvB-RuvC complex processes Holliday junction (HJ) DNA during genetic recombination and DNA repair, while the RuvA-RuvB complex plays an important role in the rescue of blocked DNA replication forks via replication fork reversal (RFR). RuvA specifically binds to HJ cruciform DNA, conferring on it an open structure. The RuvB hexamer acts as an ATP-dependent pump, pulling dsDNA into and through the RuvAB complex. HJ branch migration allows RuvC to scan DNA until it finds its consensus sequence, where it cleaves and resolves the cruciform DNA.</text>
</comment>
<dbReference type="Pfam" id="PF14520">
    <property type="entry name" value="HHH_5"/>
    <property type="match status" value="1"/>
</dbReference>
<dbReference type="InterPro" id="IPR012340">
    <property type="entry name" value="NA-bd_OB-fold"/>
</dbReference>
<feature type="region of interest" description="Domain III" evidence="6">
    <location>
        <begin position="143"/>
        <end position="196"/>
    </location>
</feature>
<dbReference type="GO" id="GO:0005524">
    <property type="term" value="F:ATP binding"/>
    <property type="evidence" value="ECO:0007669"/>
    <property type="project" value="InterPro"/>
</dbReference>
<evidence type="ECO:0000313" key="8">
    <source>
        <dbReference type="EMBL" id="KRT36034.1"/>
    </source>
</evidence>
<dbReference type="InterPro" id="IPR013849">
    <property type="entry name" value="DNA_helicase_Holl-junc_RuvA_I"/>
</dbReference>